<evidence type="ECO:0000313" key="1">
    <source>
        <dbReference type="EMBL" id="GGG00131.1"/>
    </source>
</evidence>
<evidence type="ECO:0000313" key="2">
    <source>
        <dbReference type="Proteomes" id="UP000654257"/>
    </source>
</evidence>
<reference evidence="1" key="1">
    <citation type="journal article" date="2014" name="Int. J. Syst. Evol. Microbiol.">
        <title>Complete genome sequence of Corynebacterium casei LMG S-19264T (=DSM 44701T), isolated from a smear-ripened cheese.</title>
        <authorList>
            <consortium name="US DOE Joint Genome Institute (JGI-PGF)"/>
            <person name="Walter F."/>
            <person name="Albersmeier A."/>
            <person name="Kalinowski J."/>
            <person name="Ruckert C."/>
        </authorList>
    </citation>
    <scope>NUCLEOTIDE SEQUENCE</scope>
    <source>
        <strain evidence="1">CCM 7905</strain>
    </source>
</reference>
<organism evidence="1 2">
    <name type="scientific">Rhodococcoides trifolii</name>
    <dbReference type="NCBI Taxonomy" id="908250"/>
    <lineage>
        <taxon>Bacteria</taxon>
        <taxon>Bacillati</taxon>
        <taxon>Actinomycetota</taxon>
        <taxon>Actinomycetes</taxon>
        <taxon>Mycobacteriales</taxon>
        <taxon>Nocardiaceae</taxon>
        <taxon>Rhodococcoides</taxon>
    </lineage>
</organism>
<keyword evidence="2" id="KW-1185">Reference proteome</keyword>
<dbReference type="AlphaFoldDB" id="A0A917FTJ7"/>
<reference evidence="1" key="2">
    <citation type="submission" date="2020-09" db="EMBL/GenBank/DDBJ databases">
        <authorList>
            <person name="Sun Q."/>
            <person name="Sedlacek I."/>
        </authorList>
    </citation>
    <scope>NUCLEOTIDE SEQUENCE</scope>
    <source>
        <strain evidence="1">CCM 7905</strain>
    </source>
</reference>
<protein>
    <recommendedName>
        <fullName evidence="3">Ava_C0101 and related proteins</fullName>
    </recommendedName>
</protein>
<gene>
    <name evidence="1" type="ORF">GCM10007304_12540</name>
</gene>
<dbReference type="Proteomes" id="UP000654257">
    <property type="component" value="Unassembled WGS sequence"/>
</dbReference>
<dbReference type="EMBL" id="BMCU01000001">
    <property type="protein sequence ID" value="GGG00131.1"/>
    <property type="molecule type" value="Genomic_DNA"/>
</dbReference>
<dbReference type="InterPro" id="IPR046038">
    <property type="entry name" value="DUF5996"/>
</dbReference>
<accession>A0A917FTJ7</accession>
<name>A0A917FTJ7_9NOCA</name>
<comment type="caution">
    <text evidence="1">The sequence shown here is derived from an EMBL/GenBank/DDBJ whole genome shotgun (WGS) entry which is preliminary data.</text>
</comment>
<proteinExistence type="predicted"/>
<dbReference type="Pfam" id="PF19459">
    <property type="entry name" value="DUF5996"/>
    <property type="match status" value="1"/>
</dbReference>
<dbReference type="RefSeq" id="WP_188543773.1">
    <property type="nucleotide sequence ID" value="NZ_BMCU01000001.1"/>
</dbReference>
<evidence type="ECO:0008006" key="3">
    <source>
        <dbReference type="Google" id="ProtNLM"/>
    </source>
</evidence>
<sequence>MTENAAWPALPVENWIATRDTVHLWTQIVGKVRLALAPDVNHWWGVPLYVDATGLTTSLMPYKSIGIEIRMDFRAHTLTILTTDGRSRSMVLAPRTVADFYAEFRSLLADLDIDVAINPVPVELVHAIPFEDDTEHASYDADAMTDFWTSLVSAHRVFSDFRGRFRGKASPVHFFWGAFDLAVTRFSGRKAEPHPGGIPNCPDWVMTEAYSDEVSSCGYWPGGADEGVFYSYAYPSPIGFDARTITPDAAFYDNALGEYVLPYAEVRAAADPDALLMEFLESTYRVAAELGEWSDAVIF</sequence>